<keyword evidence="4 5" id="KW-0949">S-adenosyl-L-methionine</keyword>
<dbReference type="AlphaFoldDB" id="A0A2M4CVP9"/>
<dbReference type="PANTHER" id="PTHR12315:SF0">
    <property type="entry name" value="7SK SNRNA METHYLPHOSPHATE CAPPING ENZYME"/>
    <property type="match status" value="1"/>
</dbReference>
<dbReference type="PANTHER" id="PTHR12315">
    <property type="entry name" value="BICOID-INTERACTING PROTEIN RELATED"/>
    <property type="match status" value="1"/>
</dbReference>
<keyword evidence="3 6" id="KW-0808">Transferase</keyword>
<evidence type="ECO:0000256" key="2">
    <source>
        <dbReference type="ARBA" id="ARBA00022603"/>
    </source>
</evidence>
<feature type="domain" description="Bin3-type SAM" evidence="7">
    <location>
        <begin position="1"/>
        <end position="243"/>
    </location>
</feature>
<dbReference type="Gene3D" id="3.40.50.150">
    <property type="entry name" value="Vaccinia Virus protein VP39"/>
    <property type="match status" value="1"/>
</dbReference>
<organism evidence="8">
    <name type="scientific">Anopheles darlingi</name>
    <name type="common">Mosquito</name>
    <dbReference type="NCBI Taxonomy" id="43151"/>
    <lineage>
        <taxon>Eukaryota</taxon>
        <taxon>Metazoa</taxon>
        <taxon>Ecdysozoa</taxon>
        <taxon>Arthropoda</taxon>
        <taxon>Hexapoda</taxon>
        <taxon>Insecta</taxon>
        <taxon>Pterygota</taxon>
        <taxon>Neoptera</taxon>
        <taxon>Endopterygota</taxon>
        <taxon>Diptera</taxon>
        <taxon>Nematocera</taxon>
        <taxon>Culicoidea</taxon>
        <taxon>Culicidae</taxon>
        <taxon>Anophelinae</taxon>
        <taxon>Anopheles</taxon>
    </lineage>
</organism>
<dbReference type="InterPro" id="IPR010675">
    <property type="entry name" value="Bin3_C"/>
</dbReference>
<protein>
    <recommendedName>
        <fullName evidence="6">RNA methyltransferase</fullName>
        <ecNumber evidence="6">2.1.1.-</ecNumber>
    </recommendedName>
</protein>
<evidence type="ECO:0000256" key="6">
    <source>
        <dbReference type="RuleBase" id="RU367087"/>
    </source>
</evidence>
<evidence type="ECO:0000259" key="7">
    <source>
        <dbReference type="PROSITE" id="PS51515"/>
    </source>
</evidence>
<dbReference type="SUPFAM" id="SSF53335">
    <property type="entry name" value="S-adenosyl-L-methionine-dependent methyltransferases"/>
    <property type="match status" value="1"/>
</dbReference>
<dbReference type="GO" id="GO:0032259">
    <property type="term" value="P:methylation"/>
    <property type="evidence" value="ECO:0007669"/>
    <property type="project" value="UniProtKB-KW"/>
</dbReference>
<dbReference type="CDD" id="cd02440">
    <property type="entry name" value="AdoMet_MTases"/>
    <property type="match status" value="1"/>
</dbReference>
<dbReference type="EMBL" id="GGFL01005236">
    <property type="protein sequence ID" value="MBW69414.1"/>
    <property type="molecule type" value="Transcribed_RNA"/>
</dbReference>
<dbReference type="InterPro" id="IPR029063">
    <property type="entry name" value="SAM-dependent_MTases_sf"/>
</dbReference>
<keyword evidence="2 6" id="KW-0489">Methyltransferase</keyword>
<dbReference type="GO" id="GO:0040031">
    <property type="term" value="P:snRNA modification"/>
    <property type="evidence" value="ECO:0007669"/>
    <property type="project" value="TreeGrafter"/>
</dbReference>
<evidence type="ECO:0000256" key="1">
    <source>
        <dbReference type="ARBA" id="ARBA00008361"/>
    </source>
</evidence>
<evidence type="ECO:0000313" key="8">
    <source>
        <dbReference type="EMBL" id="MBW69414.1"/>
    </source>
</evidence>
<dbReference type="InterPro" id="IPR039772">
    <property type="entry name" value="Bin3-like"/>
</dbReference>
<sequence length="243" mass="27796">MEENQIKHGNYHKYYEFRPEDTRSGILKRSLAELWKARKAAPESGDDECIFLLDVGCNRGLFTAKVKTIVQEVTGRKVCATGVDIDPVLCEQAASSVPDVNFLCGNLLEIASSSSGCEDPIDSHMQRLGIGQFDVVCCFSVLMYVHLNGGDDGLRGVLDYLCRRGKLVILELQSWKKYQDQVRRLKRSRGGVYEYYDALEWRGKDGILESCITNYILEKGFELLQESEERNEFDRKIWIFEKK</sequence>
<reference evidence="8" key="1">
    <citation type="submission" date="2018-01" db="EMBL/GenBank/DDBJ databases">
        <title>An insight into the sialome of Amazonian anophelines.</title>
        <authorList>
            <person name="Ribeiro J.M."/>
            <person name="Scarpassa V."/>
            <person name="Calvo E."/>
        </authorList>
    </citation>
    <scope>NUCLEOTIDE SEQUENCE</scope>
</reference>
<dbReference type="InterPro" id="IPR024160">
    <property type="entry name" value="BIN3_SAM-bd_dom"/>
</dbReference>
<proteinExistence type="inferred from homology"/>
<dbReference type="GO" id="GO:0017069">
    <property type="term" value="F:snRNA binding"/>
    <property type="evidence" value="ECO:0007669"/>
    <property type="project" value="TreeGrafter"/>
</dbReference>
<dbReference type="EC" id="2.1.1.-" evidence="6"/>
<name>A0A2M4CVP9_ANODA</name>
<dbReference type="GO" id="GO:0008173">
    <property type="term" value="F:RNA methyltransferase activity"/>
    <property type="evidence" value="ECO:0007669"/>
    <property type="project" value="UniProtKB-UniRule"/>
</dbReference>
<evidence type="ECO:0000256" key="5">
    <source>
        <dbReference type="PROSITE-ProRule" id="PRU00848"/>
    </source>
</evidence>
<accession>A0A2M4CVP9</accession>
<evidence type="ECO:0000256" key="4">
    <source>
        <dbReference type="ARBA" id="ARBA00022691"/>
    </source>
</evidence>
<evidence type="ECO:0000256" key="3">
    <source>
        <dbReference type="ARBA" id="ARBA00022679"/>
    </source>
</evidence>
<dbReference type="PROSITE" id="PS51515">
    <property type="entry name" value="BIN3_SAM"/>
    <property type="match status" value="1"/>
</dbReference>
<dbReference type="Pfam" id="PF06859">
    <property type="entry name" value="Bin3"/>
    <property type="match status" value="1"/>
</dbReference>
<comment type="similarity">
    <text evidence="1 6">Belongs to the methyltransferase superfamily.</text>
</comment>
<dbReference type="GO" id="GO:0008171">
    <property type="term" value="F:O-methyltransferase activity"/>
    <property type="evidence" value="ECO:0007669"/>
    <property type="project" value="UniProtKB-UniRule"/>
</dbReference>